<keyword evidence="2" id="KW-0614">Plasmid</keyword>
<proteinExistence type="predicted"/>
<dbReference type="EMBL" id="CP123523">
    <property type="protein sequence ID" value="WGM06628.1"/>
    <property type="molecule type" value="Genomic_DNA"/>
</dbReference>
<dbReference type="Proteomes" id="UP001177592">
    <property type="component" value="Chromosome"/>
</dbReference>
<name>A0ABY8NQB8_9GAMM</name>
<dbReference type="Proteomes" id="UP001177592">
    <property type="component" value="Plasmid paNv_CAN13"/>
</dbReference>
<protein>
    <submittedName>
        <fullName evidence="1">Uncharacterized protein</fullName>
    </submittedName>
</protein>
<accession>A0ABY8NQB8</accession>
<dbReference type="RefSeq" id="WP_280632065.1">
    <property type="nucleotide sequence ID" value="NZ_CP123523.1"/>
</dbReference>
<gene>
    <name evidence="1" type="ORF">QE258_04715</name>
    <name evidence="2" type="ORF">QE258_27495</name>
</gene>
<organism evidence="1 3">
    <name type="scientific">Arsenophonus nasoniae</name>
    <name type="common">son-killer infecting Nasonia vitripennis</name>
    <dbReference type="NCBI Taxonomy" id="638"/>
    <lineage>
        <taxon>Bacteria</taxon>
        <taxon>Pseudomonadati</taxon>
        <taxon>Pseudomonadota</taxon>
        <taxon>Gammaproteobacteria</taxon>
        <taxon>Enterobacterales</taxon>
        <taxon>Morganellaceae</taxon>
        <taxon>Arsenophonus</taxon>
    </lineage>
</organism>
<sequence length="41" mass="4897">MFVRLRLATWQRLARFQITRGIVWRLPVAVSKACAFDELNY</sequence>
<evidence type="ECO:0000313" key="2">
    <source>
        <dbReference type="EMBL" id="WGM09060.1"/>
    </source>
</evidence>
<evidence type="ECO:0000313" key="1">
    <source>
        <dbReference type="EMBL" id="WGM06628.1"/>
    </source>
</evidence>
<reference evidence="1" key="1">
    <citation type="submission" date="2023-04" db="EMBL/GenBank/DDBJ databases">
        <title>Genome dynamics across the evolutionary transition to endosymbiosis.</title>
        <authorList>
            <person name="Siozios S."/>
            <person name="Nadal-Jimenez P."/>
            <person name="Azagi T."/>
            <person name="Sprong H."/>
            <person name="Frost C.L."/>
            <person name="Parratt S.R."/>
            <person name="Taylor G."/>
            <person name="Brettell L."/>
            <person name="Lew K.C."/>
            <person name="Croft L."/>
            <person name="King K.C."/>
            <person name="Brockhurst M.A."/>
            <person name="Hypsa V."/>
            <person name="Novakova E."/>
            <person name="Darby A.C."/>
            <person name="Hurst G.D.D."/>
        </authorList>
    </citation>
    <scope>NUCLEOTIDE SEQUENCE</scope>
    <source>
        <strain evidence="1">ANv_CAN</strain>
        <plasmid evidence="2">paNv_CAN13</plasmid>
    </source>
</reference>
<evidence type="ECO:0000313" key="3">
    <source>
        <dbReference type="Proteomes" id="UP001177592"/>
    </source>
</evidence>
<dbReference type="EMBL" id="CP123536">
    <property type="protein sequence ID" value="WGM09060.1"/>
    <property type="molecule type" value="Genomic_DNA"/>
</dbReference>
<geneLocation type="plasmid" evidence="2 3">
    <name>paNv_CAN13</name>
</geneLocation>
<keyword evidence="3" id="KW-1185">Reference proteome</keyword>